<dbReference type="AlphaFoldDB" id="A0AAW0CSR8"/>
<gene>
    <name evidence="2" type="ORF">VNI00_009004</name>
</gene>
<dbReference type="EMBL" id="JAYKXP010000032">
    <property type="protein sequence ID" value="KAK7041715.1"/>
    <property type="molecule type" value="Genomic_DNA"/>
</dbReference>
<name>A0AAW0CSR8_9AGAR</name>
<dbReference type="InterPro" id="IPR032675">
    <property type="entry name" value="LRR_dom_sf"/>
</dbReference>
<evidence type="ECO:0008006" key="4">
    <source>
        <dbReference type="Google" id="ProtNLM"/>
    </source>
</evidence>
<proteinExistence type="predicted"/>
<dbReference type="SUPFAM" id="SSF52047">
    <property type="entry name" value="RNI-like"/>
    <property type="match status" value="1"/>
</dbReference>
<dbReference type="Proteomes" id="UP001383192">
    <property type="component" value="Unassembled WGS sequence"/>
</dbReference>
<keyword evidence="1" id="KW-0175">Coiled coil</keyword>
<evidence type="ECO:0000313" key="3">
    <source>
        <dbReference type="Proteomes" id="UP001383192"/>
    </source>
</evidence>
<comment type="caution">
    <text evidence="2">The sequence shown here is derived from an EMBL/GenBank/DDBJ whole genome shotgun (WGS) entry which is preliminary data.</text>
</comment>
<evidence type="ECO:0000256" key="1">
    <source>
        <dbReference type="SAM" id="Coils"/>
    </source>
</evidence>
<protein>
    <recommendedName>
        <fullName evidence="4">F-box domain-containing protein</fullName>
    </recommendedName>
</protein>
<accession>A0AAW0CSR8</accession>
<dbReference type="Gene3D" id="3.80.10.10">
    <property type="entry name" value="Ribonuclease Inhibitor"/>
    <property type="match status" value="1"/>
</dbReference>
<sequence>MDHAFRSVVTDSDRNIISQFLLDAENEMKEYQLEISRLKASVLLLENKREGLRKKMDHYRSLLSPIHRMPTEILARIFSYYCHDEHVLRVTIRPLALSQIIEQATFSQVGDCGTGMQYNLEIQPVTIKVRSLDVETYTEEGDADFIFQYCTLPELTSLRIVGIDRDARWSWIDDHIPDFLSRSCCSITELVLSELPIADWQTASLLRQLPTLKSLQLDEFLGPTNKIITPLLLQPLTLNYEPTPTHFLPELASLSLKVYENGLDHDMLVRALTSRWLPDAAYAAGIGVSCLKSITLTILGTPSPASNSALSTLDCLKDVGAKVVVEYKELQPS</sequence>
<keyword evidence="3" id="KW-1185">Reference proteome</keyword>
<evidence type="ECO:0000313" key="2">
    <source>
        <dbReference type="EMBL" id="KAK7041715.1"/>
    </source>
</evidence>
<feature type="coiled-coil region" evidence="1">
    <location>
        <begin position="21"/>
        <end position="55"/>
    </location>
</feature>
<organism evidence="2 3">
    <name type="scientific">Paramarasmius palmivorus</name>
    <dbReference type="NCBI Taxonomy" id="297713"/>
    <lineage>
        <taxon>Eukaryota</taxon>
        <taxon>Fungi</taxon>
        <taxon>Dikarya</taxon>
        <taxon>Basidiomycota</taxon>
        <taxon>Agaricomycotina</taxon>
        <taxon>Agaricomycetes</taxon>
        <taxon>Agaricomycetidae</taxon>
        <taxon>Agaricales</taxon>
        <taxon>Marasmiineae</taxon>
        <taxon>Marasmiaceae</taxon>
        <taxon>Paramarasmius</taxon>
    </lineage>
</organism>
<reference evidence="2 3" key="1">
    <citation type="submission" date="2024-01" db="EMBL/GenBank/DDBJ databases">
        <title>A draft genome for a cacao thread blight-causing isolate of Paramarasmius palmivorus.</title>
        <authorList>
            <person name="Baruah I.K."/>
            <person name="Bukari Y."/>
            <person name="Amoako-Attah I."/>
            <person name="Meinhardt L.W."/>
            <person name="Bailey B.A."/>
            <person name="Cohen S.P."/>
        </authorList>
    </citation>
    <scope>NUCLEOTIDE SEQUENCE [LARGE SCALE GENOMIC DNA]</scope>
    <source>
        <strain evidence="2 3">GH-12</strain>
    </source>
</reference>